<proteinExistence type="predicted"/>
<evidence type="ECO:0000313" key="2">
    <source>
        <dbReference type="WBParaSite" id="SVE_0896400.1"/>
    </source>
</evidence>
<reference evidence="2" key="2">
    <citation type="submission" date="2015-08" db="UniProtKB">
        <authorList>
            <consortium name="WormBaseParasite"/>
        </authorList>
    </citation>
    <scope>IDENTIFICATION</scope>
</reference>
<dbReference type="WBParaSite" id="SVE_0896400.1">
    <property type="protein sequence ID" value="SVE_0896400.1"/>
    <property type="gene ID" value="SVE_0896400"/>
</dbReference>
<accession>A0A0K0FJ92</accession>
<reference evidence="1" key="1">
    <citation type="submission" date="2014-07" db="EMBL/GenBank/DDBJ databases">
        <authorList>
            <person name="Martin A.A"/>
            <person name="De Silva N."/>
        </authorList>
    </citation>
    <scope>NUCLEOTIDE SEQUENCE</scope>
</reference>
<sequence>MQNNIPFANATPGNVIGHVLAESRNEVLAYMPKSTSLARSLKNQKLSNHLPSSVNKIFEISKNYADFLLFDTCAENRNFKPVTIIKDGTFYKLSNVFYQLYIWHAKVDSLEKDMACHRLRLVNSWKNRLKVKKKYVPLHAALASVDEKVGRN</sequence>
<dbReference type="Proteomes" id="UP000035680">
    <property type="component" value="Unassembled WGS sequence"/>
</dbReference>
<protein>
    <submittedName>
        <fullName evidence="2">Glycosyl transferase</fullName>
    </submittedName>
</protein>
<evidence type="ECO:0000313" key="1">
    <source>
        <dbReference type="Proteomes" id="UP000035680"/>
    </source>
</evidence>
<keyword evidence="1" id="KW-1185">Reference proteome</keyword>
<dbReference type="AlphaFoldDB" id="A0A0K0FJ92"/>
<organism evidence="1 2">
    <name type="scientific">Strongyloides venezuelensis</name>
    <name type="common">Threadworm</name>
    <dbReference type="NCBI Taxonomy" id="75913"/>
    <lineage>
        <taxon>Eukaryota</taxon>
        <taxon>Metazoa</taxon>
        <taxon>Ecdysozoa</taxon>
        <taxon>Nematoda</taxon>
        <taxon>Chromadorea</taxon>
        <taxon>Rhabditida</taxon>
        <taxon>Tylenchina</taxon>
        <taxon>Panagrolaimomorpha</taxon>
        <taxon>Strongyloidoidea</taxon>
        <taxon>Strongyloididae</taxon>
        <taxon>Strongyloides</taxon>
    </lineage>
</organism>
<name>A0A0K0FJ92_STRVS</name>
<dbReference type="STRING" id="75913.A0A0K0FJ92"/>